<gene>
    <name evidence="4" type="ORF">KHLLAP_LOCUS12034</name>
</gene>
<dbReference type="Proteomes" id="UP001295740">
    <property type="component" value="Unassembled WGS sequence"/>
</dbReference>
<feature type="chain" id="PRO_5042459472" evidence="2">
    <location>
        <begin position="22"/>
        <end position="450"/>
    </location>
</feature>
<feature type="region of interest" description="Disordered" evidence="1">
    <location>
        <begin position="195"/>
        <end position="216"/>
    </location>
</feature>
<evidence type="ECO:0000259" key="3">
    <source>
        <dbReference type="Pfam" id="PF11790"/>
    </source>
</evidence>
<dbReference type="GO" id="GO:0009277">
    <property type="term" value="C:fungal-type cell wall"/>
    <property type="evidence" value="ECO:0007669"/>
    <property type="project" value="TreeGrafter"/>
</dbReference>
<reference evidence="4" key="1">
    <citation type="submission" date="2023-10" db="EMBL/GenBank/DDBJ databases">
        <authorList>
            <person name="Hackl T."/>
        </authorList>
    </citation>
    <scope>NUCLEOTIDE SEQUENCE</scope>
</reference>
<evidence type="ECO:0000256" key="1">
    <source>
        <dbReference type="SAM" id="MobiDB-lite"/>
    </source>
</evidence>
<comment type="caution">
    <text evidence="4">The sequence shown here is derived from an EMBL/GenBank/DDBJ whole genome shotgun (WGS) entry which is preliminary data.</text>
</comment>
<dbReference type="InterPro" id="IPR053183">
    <property type="entry name" value="ASL1"/>
</dbReference>
<evidence type="ECO:0000313" key="4">
    <source>
        <dbReference type="EMBL" id="CAJ2511566.1"/>
    </source>
</evidence>
<accession>A0AAI8VV10</accession>
<dbReference type="AlphaFoldDB" id="A0AAI8VV10"/>
<feature type="compositionally biased region" description="Low complexity" evidence="1">
    <location>
        <begin position="195"/>
        <end position="214"/>
    </location>
</feature>
<dbReference type="Gene3D" id="3.20.20.80">
    <property type="entry name" value="Glycosidases"/>
    <property type="match status" value="1"/>
</dbReference>
<evidence type="ECO:0000256" key="2">
    <source>
        <dbReference type="SAM" id="SignalP"/>
    </source>
</evidence>
<dbReference type="PANTHER" id="PTHR34154">
    <property type="entry name" value="ALKALI-SENSITIVE LINKAGE PROTEIN 1"/>
    <property type="match status" value="1"/>
</dbReference>
<feature type="domain" description="Asl1-like glycosyl hydrolase catalytic" evidence="3">
    <location>
        <begin position="218"/>
        <end position="446"/>
    </location>
</feature>
<dbReference type="SUPFAM" id="SSF51445">
    <property type="entry name" value="(Trans)glycosidases"/>
    <property type="match status" value="1"/>
</dbReference>
<name>A0AAI8VV10_9PEZI</name>
<dbReference type="Pfam" id="PF11790">
    <property type="entry name" value="Glyco_hydro_cc"/>
    <property type="match status" value="1"/>
</dbReference>
<feature type="signal peptide" evidence="2">
    <location>
        <begin position="1"/>
        <end position="21"/>
    </location>
</feature>
<dbReference type="InterPro" id="IPR017853">
    <property type="entry name" value="GH"/>
</dbReference>
<sequence length="450" mass="47097">MYTKLSIIALCAAASIQEVAAGPANHRHMHKREYVWAETVTDVVTDYVTVTVDEGKESATAQAIPTTAVVAESNGKGVEGNHPHHFSDVTTSDVTSSAVSSSSVTVEASTPSTTTTAAVQTTAAETIAEEPVASPTTMLTSVKPTVVAPVETPVASDTTDIATSVDIPATSVELPATTSLELAATTSLELPATTSTSSAAAATPTAASSSSSSTGKRGAAYNSASLVEAMVGLGSQISWAYNWGSYSDGLEESITYYPMLWSTASDHSSDWDANAEAAISKGSDCLLSFNEPDNAGQANMSPADAATGHINFMNKYASKARISSPAITSSNNANQGIDWLNQFFKACDGKCQVDFCTAHWYGPGGTDGADTFLQHVTDVHTACEGKPVWMTEFAAESGSTDDFMSRVVEKLESDEYNFVEKYSYFMVSTDSLMSSATELSSFGKIFAGLS</sequence>
<dbReference type="PANTHER" id="PTHR34154:SF10">
    <property type="entry name" value="ASL1-LIKE GLYCOSYL HYDROLASE CATALYTIC DOMAIN-CONTAINING PROTEIN"/>
    <property type="match status" value="1"/>
</dbReference>
<keyword evidence="5" id="KW-1185">Reference proteome</keyword>
<dbReference type="InterPro" id="IPR024655">
    <property type="entry name" value="Asl1_glyco_hydro_catalytic"/>
</dbReference>
<proteinExistence type="predicted"/>
<dbReference type="EMBL" id="CAUWAG010000018">
    <property type="protein sequence ID" value="CAJ2511566.1"/>
    <property type="molecule type" value="Genomic_DNA"/>
</dbReference>
<dbReference type="GO" id="GO:0071966">
    <property type="term" value="P:fungal-type cell wall polysaccharide metabolic process"/>
    <property type="evidence" value="ECO:0007669"/>
    <property type="project" value="TreeGrafter"/>
</dbReference>
<organism evidence="4 5">
    <name type="scientific">Anthostomella pinea</name>
    <dbReference type="NCBI Taxonomy" id="933095"/>
    <lineage>
        <taxon>Eukaryota</taxon>
        <taxon>Fungi</taxon>
        <taxon>Dikarya</taxon>
        <taxon>Ascomycota</taxon>
        <taxon>Pezizomycotina</taxon>
        <taxon>Sordariomycetes</taxon>
        <taxon>Xylariomycetidae</taxon>
        <taxon>Xylariales</taxon>
        <taxon>Xylariaceae</taxon>
        <taxon>Anthostomella</taxon>
    </lineage>
</organism>
<protein>
    <submittedName>
        <fullName evidence="4">Uu.00g071910.m01.CDS01</fullName>
    </submittedName>
</protein>
<keyword evidence="2" id="KW-0732">Signal</keyword>
<evidence type="ECO:0000313" key="5">
    <source>
        <dbReference type="Proteomes" id="UP001295740"/>
    </source>
</evidence>